<sequence length="42" mass="4517">MSSDPVEEFMRSALVTWVSTGAPRGVAGQGRGRRPQGLTQGW</sequence>
<reference evidence="2 3" key="1">
    <citation type="submission" date="2019-05" db="EMBL/GenBank/DDBJ databases">
        <title>Another draft genome of Portunus trituberculatus and its Hox gene families provides insights of decapod evolution.</title>
        <authorList>
            <person name="Jeong J.-H."/>
            <person name="Song I."/>
            <person name="Kim S."/>
            <person name="Choi T."/>
            <person name="Kim D."/>
            <person name="Ryu S."/>
            <person name="Kim W."/>
        </authorList>
    </citation>
    <scope>NUCLEOTIDE SEQUENCE [LARGE SCALE GENOMIC DNA]</scope>
    <source>
        <tissue evidence="2">Muscle</tissue>
    </source>
</reference>
<dbReference type="AlphaFoldDB" id="A0A5B7JX86"/>
<protein>
    <submittedName>
        <fullName evidence="2">Uncharacterized protein</fullName>
    </submittedName>
</protein>
<evidence type="ECO:0000313" key="3">
    <source>
        <dbReference type="Proteomes" id="UP000324222"/>
    </source>
</evidence>
<feature type="region of interest" description="Disordered" evidence="1">
    <location>
        <begin position="22"/>
        <end position="42"/>
    </location>
</feature>
<comment type="caution">
    <text evidence="2">The sequence shown here is derived from an EMBL/GenBank/DDBJ whole genome shotgun (WGS) entry which is preliminary data.</text>
</comment>
<evidence type="ECO:0000256" key="1">
    <source>
        <dbReference type="SAM" id="MobiDB-lite"/>
    </source>
</evidence>
<evidence type="ECO:0000313" key="2">
    <source>
        <dbReference type="EMBL" id="MPC97767.1"/>
    </source>
</evidence>
<gene>
    <name evidence="2" type="ORF">E2C01_093099</name>
</gene>
<dbReference type="Proteomes" id="UP000324222">
    <property type="component" value="Unassembled WGS sequence"/>
</dbReference>
<accession>A0A5B7JX86</accession>
<organism evidence="2 3">
    <name type="scientific">Portunus trituberculatus</name>
    <name type="common">Swimming crab</name>
    <name type="synonym">Neptunus trituberculatus</name>
    <dbReference type="NCBI Taxonomy" id="210409"/>
    <lineage>
        <taxon>Eukaryota</taxon>
        <taxon>Metazoa</taxon>
        <taxon>Ecdysozoa</taxon>
        <taxon>Arthropoda</taxon>
        <taxon>Crustacea</taxon>
        <taxon>Multicrustacea</taxon>
        <taxon>Malacostraca</taxon>
        <taxon>Eumalacostraca</taxon>
        <taxon>Eucarida</taxon>
        <taxon>Decapoda</taxon>
        <taxon>Pleocyemata</taxon>
        <taxon>Brachyura</taxon>
        <taxon>Eubrachyura</taxon>
        <taxon>Portunoidea</taxon>
        <taxon>Portunidae</taxon>
        <taxon>Portuninae</taxon>
        <taxon>Portunus</taxon>
    </lineage>
</organism>
<name>A0A5B7JX86_PORTR</name>
<dbReference type="EMBL" id="VSRR010111427">
    <property type="protein sequence ID" value="MPC97767.1"/>
    <property type="molecule type" value="Genomic_DNA"/>
</dbReference>
<proteinExistence type="predicted"/>
<keyword evidence="3" id="KW-1185">Reference proteome</keyword>